<dbReference type="RefSeq" id="WP_142041436.1">
    <property type="nucleotide sequence ID" value="NZ_JBHTGS010000001.1"/>
</dbReference>
<organism evidence="3 4">
    <name type="scientific">Stackebrandtia endophytica</name>
    <dbReference type="NCBI Taxonomy" id="1496996"/>
    <lineage>
        <taxon>Bacteria</taxon>
        <taxon>Bacillati</taxon>
        <taxon>Actinomycetota</taxon>
        <taxon>Actinomycetes</taxon>
        <taxon>Glycomycetales</taxon>
        <taxon>Glycomycetaceae</taxon>
        <taxon>Stackebrandtia</taxon>
    </lineage>
</organism>
<evidence type="ECO:0008006" key="5">
    <source>
        <dbReference type="Google" id="ProtNLM"/>
    </source>
</evidence>
<protein>
    <recommendedName>
        <fullName evidence="5">Lipoprotein</fullName>
    </recommendedName>
</protein>
<evidence type="ECO:0000256" key="2">
    <source>
        <dbReference type="SAM" id="SignalP"/>
    </source>
</evidence>
<keyword evidence="4" id="KW-1185">Reference proteome</keyword>
<accession>A0A543AZ81</accession>
<evidence type="ECO:0000256" key="1">
    <source>
        <dbReference type="SAM" id="MobiDB-lite"/>
    </source>
</evidence>
<dbReference type="AlphaFoldDB" id="A0A543AZ81"/>
<gene>
    <name evidence="3" type="ORF">FB566_3445</name>
</gene>
<dbReference type="Proteomes" id="UP000317043">
    <property type="component" value="Unassembled WGS sequence"/>
</dbReference>
<evidence type="ECO:0000313" key="4">
    <source>
        <dbReference type="Proteomes" id="UP000317043"/>
    </source>
</evidence>
<name>A0A543AZ81_9ACTN</name>
<feature type="compositionally biased region" description="Acidic residues" evidence="1">
    <location>
        <begin position="40"/>
        <end position="54"/>
    </location>
</feature>
<feature type="signal peptide" evidence="2">
    <location>
        <begin position="1"/>
        <end position="27"/>
    </location>
</feature>
<proteinExistence type="predicted"/>
<evidence type="ECO:0000313" key="3">
    <source>
        <dbReference type="EMBL" id="TQL77874.1"/>
    </source>
</evidence>
<dbReference type="PROSITE" id="PS51257">
    <property type="entry name" value="PROKAR_LIPOPROTEIN"/>
    <property type="match status" value="1"/>
</dbReference>
<dbReference type="InParanoid" id="A0A543AZ81"/>
<reference evidence="3 4" key="1">
    <citation type="submission" date="2019-06" db="EMBL/GenBank/DDBJ databases">
        <title>Sequencing the genomes of 1000 actinobacteria strains.</title>
        <authorList>
            <person name="Klenk H.-P."/>
        </authorList>
    </citation>
    <scope>NUCLEOTIDE SEQUENCE [LARGE SCALE GENOMIC DNA]</scope>
    <source>
        <strain evidence="3 4">DSM 45928</strain>
    </source>
</reference>
<keyword evidence="2" id="KW-0732">Signal</keyword>
<feature type="region of interest" description="Disordered" evidence="1">
    <location>
        <begin position="27"/>
        <end position="60"/>
    </location>
</feature>
<feature type="chain" id="PRO_5021865363" description="Lipoprotein" evidence="2">
    <location>
        <begin position="28"/>
        <end position="154"/>
    </location>
</feature>
<comment type="caution">
    <text evidence="3">The sequence shown here is derived from an EMBL/GenBank/DDBJ whole genome shotgun (WGS) entry which is preliminary data.</text>
</comment>
<dbReference type="EMBL" id="VFOW01000001">
    <property type="protein sequence ID" value="TQL77874.1"/>
    <property type="molecule type" value="Genomic_DNA"/>
</dbReference>
<sequence>MSRLLRSIAIAGMCVLALGLSACGNDADPDPAGDTPSESTESDTSTESEQEQEAAEPSVAVLAGEWRDTPNVPTATMDLTIDAEGNVSAPGNEVTIPLEGTVVLTEDGSYLFELVNPGNAEQTVTFTAVDNGDPDNLVTFNMDGEETGILSRIG</sequence>